<dbReference type="Proteomes" id="UP000663879">
    <property type="component" value="Unassembled WGS sequence"/>
</dbReference>
<evidence type="ECO:0000256" key="1">
    <source>
        <dbReference type="SAM" id="MobiDB-lite"/>
    </source>
</evidence>
<gene>
    <name evidence="2" type="ORF">OXX778_LOCUS16794</name>
</gene>
<sequence>MAFSETIQMVKEGNLALDYNQELGNYGYNQLPAQQRCRSTIPSRRTAPYYNPIRNQNISPHHNIYHPSNHQESNFIHEYFNNFPQLNQQYFTQPNQIYQMAGVDNQADYLSQHQNYSYPNQPATSNNTVNPITNSNQKYSNSDSSQPATTKITILKFKNKKKFNIKFRDYFVLEETLTSLKPDASITAAYINQKDELIIKTDDSNLEKFDAWPSNAFDFGIEKITKQNRFYLALHNVEIDFDVSSPRFKSLMKDKYNIEDLVRMMKKSTNQNHKQLRNPLKRRLCKNRLLAHQKTCQEKNPTCLRCAGPHSYKKCKITDPSKYKCSNCEGNHTSCSKQCPNLRKNVEEKVKKQEERSTKSTKTSQFSRIHSQFVPQNTNNFNLGVLKLLIEIITNLNKFTSSIHENPESLLQLISKHLGCNYSKVLEPVIFEKLAKQGLEDTEMLNNLIENENDQY</sequence>
<keyword evidence="3" id="KW-1185">Reference proteome</keyword>
<protein>
    <submittedName>
        <fullName evidence="2">Uncharacterized protein</fullName>
    </submittedName>
</protein>
<comment type="caution">
    <text evidence="2">The sequence shown here is derived from an EMBL/GenBank/DDBJ whole genome shotgun (WGS) entry which is preliminary data.</text>
</comment>
<proteinExistence type="predicted"/>
<reference evidence="2" key="1">
    <citation type="submission" date="2021-02" db="EMBL/GenBank/DDBJ databases">
        <authorList>
            <person name="Nowell W R."/>
        </authorList>
    </citation>
    <scope>NUCLEOTIDE SEQUENCE</scope>
    <source>
        <strain evidence="2">Ploen Becks lab</strain>
    </source>
</reference>
<dbReference type="EMBL" id="CAJNOC010004081">
    <property type="protein sequence ID" value="CAF1008918.1"/>
    <property type="molecule type" value="Genomic_DNA"/>
</dbReference>
<evidence type="ECO:0000313" key="3">
    <source>
        <dbReference type="Proteomes" id="UP000663879"/>
    </source>
</evidence>
<feature type="region of interest" description="Disordered" evidence="1">
    <location>
        <begin position="120"/>
        <end position="145"/>
    </location>
</feature>
<evidence type="ECO:0000313" key="2">
    <source>
        <dbReference type="EMBL" id="CAF1008918.1"/>
    </source>
</evidence>
<name>A0A814HFW0_9BILA</name>
<accession>A0A814HFW0</accession>
<dbReference type="AlphaFoldDB" id="A0A814HFW0"/>
<organism evidence="2 3">
    <name type="scientific">Brachionus calyciflorus</name>
    <dbReference type="NCBI Taxonomy" id="104777"/>
    <lineage>
        <taxon>Eukaryota</taxon>
        <taxon>Metazoa</taxon>
        <taxon>Spiralia</taxon>
        <taxon>Gnathifera</taxon>
        <taxon>Rotifera</taxon>
        <taxon>Eurotatoria</taxon>
        <taxon>Monogononta</taxon>
        <taxon>Pseudotrocha</taxon>
        <taxon>Ploima</taxon>
        <taxon>Brachionidae</taxon>
        <taxon>Brachionus</taxon>
    </lineage>
</organism>